<dbReference type="NCBIfam" id="TIGR00254">
    <property type="entry name" value="GGDEF"/>
    <property type="match status" value="1"/>
</dbReference>
<evidence type="ECO:0000313" key="6">
    <source>
        <dbReference type="Proteomes" id="UP001432180"/>
    </source>
</evidence>
<name>A0ABZ0S6Y3_9GAMM</name>
<dbReference type="PROSITE" id="PS50110">
    <property type="entry name" value="RESPONSE_REGULATORY"/>
    <property type="match status" value="1"/>
</dbReference>
<dbReference type="Gene3D" id="3.20.20.450">
    <property type="entry name" value="EAL domain"/>
    <property type="match status" value="1"/>
</dbReference>
<dbReference type="PROSITE" id="PS50883">
    <property type="entry name" value="EAL"/>
    <property type="match status" value="1"/>
</dbReference>
<dbReference type="CDD" id="cd01949">
    <property type="entry name" value="GGDEF"/>
    <property type="match status" value="1"/>
</dbReference>
<evidence type="ECO:0000259" key="4">
    <source>
        <dbReference type="PROSITE" id="PS50887"/>
    </source>
</evidence>
<dbReference type="PANTHER" id="PTHR33121">
    <property type="entry name" value="CYCLIC DI-GMP PHOSPHODIESTERASE PDEF"/>
    <property type="match status" value="1"/>
</dbReference>
<reference evidence="5 6" key="1">
    <citation type="journal article" date="2023" name="Microorganisms">
        <title>Thiorhodovibrio frisius and Trv. litoralis spp. nov., Two Novel Members from a Clade of Fastidious Purple Sulfur Bacteria That Exhibit Unique Red-Shifted Light-Harvesting Capabilities.</title>
        <authorList>
            <person name="Methner A."/>
            <person name="Kuzyk S.B."/>
            <person name="Petersen J."/>
            <person name="Bauer S."/>
            <person name="Brinkmann H."/>
            <person name="Sichau K."/>
            <person name="Wanner G."/>
            <person name="Wolf J."/>
            <person name="Neumann-Schaal M."/>
            <person name="Henke P."/>
            <person name="Tank M."/>
            <person name="Sproer C."/>
            <person name="Bunk B."/>
            <person name="Overmann J."/>
        </authorList>
    </citation>
    <scope>NUCLEOTIDE SEQUENCE [LARGE SCALE GENOMIC DNA]</scope>
    <source>
        <strain evidence="5 6">DSM 6702</strain>
    </source>
</reference>
<accession>A0ABZ0S6Y3</accession>
<dbReference type="CDD" id="cd17551">
    <property type="entry name" value="REC_RpfG-like"/>
    <property type="match status" value="1"/>
</dbReference>
<dbReference type="InterPro" id="IPR043128">
    <property type="entry name" value="Rev_trsase/Diguanyl_cyclase"/>
</dbReference>
<dbReference type="Pfam" id="PF00563">
    <property type="entry name" value="EAL"/>
    <property type="match status" value="1"/>
</dbReference>
<dbReference type="Pfam" id="PF00072">
    <property type="entry name" value="Response_reg"/>
    <property type="match status" value="1"/>
</dbReference>
<protein>
    <submittedName>
        <fullName evidence="5">Bacteriophytochrome cph2</fullName>
    </submittedName>
</protein>
<feature type="domain" description="EAL" evidence="3">
    <location>
        <begin position="314"/>
        <end position="570"/>
    </location>
</feature>
<dbReference type="Pfam" id="PF00990">
    <property type="entry name" value="GGDEF"/>
    <property type="match status" value="1"/>
</dbReference>
<feature type="domain" description="GGDEF" evidence="4">
    <location>
        <begin position="169"/>
        <end position="305"/>
    </location>
</feature>
<proteinExistence type="predicted"/>
<dbReference type="InterPro" id="IPR035919">
    <property type="entry name" value="EAL_sf"/>
</dbReference>
<gene>
    <name evidence="5" type="primary">cph2_1</name>
    <name evidence="5" type="ORF">Thiowin_00922</name>
</gene>
<evidence type="ECO:0000313" key="5">
    <source>
        <dbReference type="EMBL" id="WPL15991.1"/>
    </source>
</evidence>
<dbReference type="SUPFAM" id="SSF141868">
    <property type="entry name" value="EAL domain-like"/>
    <property type="match status" value="1"/>
</dbReference>
<dbReference type="InterPro" id="IPR001789">
    <property type="entry name" value="Sig_transdc_resp-reg_receiver"/>
</dbReference>
<dbReference type="Gene3D" id="3.30.70.270">
    <property type="match status" value="1"/>
</dbReference>
<dbReference type="RefSeq" id="WP_328986542.1">
    <property type="nucleotide sequence ID" value="NZ_CP121472.1"/>
</dbReference>
<dbReference type="InterPro" id="IPR029787">
    <property type="entry name" value="Nucleotide_cyclase"/>
</dbReference>
<dbReference type="InterPro" id="IPR001633">
    <property type="entry name" value="EAL_dom"/>
</dbReference>
<dbReference type="SUPFAM" id="SSF52172">
    <property type="entry name" value="CheY-like"/>
    <property type="match status" value="1"/>
</dbReference>
<dbReference type="PANTHER" id="PTHR33121:SF70">
    <property type="entry name" value="SIGNALING PROTEIN YKOW"/>
    <property type="match status" value="1"/>
</dbReference>
<feature type="domain" description="Response regulatory" evidence="2">
    <location>
        <begin position="10"/>
        <end position="127"/>
    </location>
</feature>
<evidence type="ECO:0000259" key="2">
    <source>
        <dbReference type="PROSITE" id="PS50110"/>
    </source>
</evidence>
<evidence type="ECO:0000256" key="1">
    <source>
        <dbReference type="PROSITE-ProRule" id="PRU00169"/>
    </source>
</evidence>
<dbReference type="EMBL" id="CP121472">
    <property type="protein sequence ID" value="WPL15991.1"/>
    <property type="molecule type" value="Genomic_DNA"/>
</dbReference>
<dbReference type="SMART" id="SM00267">
    <property type="entry name" value="GGDEF"/>
    <property type="match status" value="1"/>
</dbReference>
<dbReference type="CDD" id="cd01948">
    <property type="entry name" value="EAL"/>
    <property type="match status" value="1"/>
</dbReference>
<keyword evidence="6" id="KW-1185">Reference proteome</keyword>
<sequence>MASNPLLSYTILVVDDEPTNTKVLDKILSKAGYTSVVATNDSRETLALVQRHRPGVVLLDLNMPHISGFGVLDQLRGELEDDCPPVVILTAQSDQSSRLQALQSGARDFLTKPFDRAELLVRIENMLALRRAEEERLRFYSQYDNLTGLPNRDYSIRLLDDNLTNRQDEPIAVLLLALQRFDRINQSLGHEAGDRFLCAFKDRILKMFPQRQTIIGRIEGARFLVVMLGLEAAHLGNLADRLQHLLDDLYLPLQIDDVEFRPAAHIGASIFPKDGRSARELLASADSALTRARNQADLAYAFADASTDAQVREQIQLETELHRALEREEFFLVFQPQVALTDGCIVGLEALLRWNHPSRGVVPPGQFIPLLEETGLIIPAGEWIIDQACAQARTWLDTLPGQSSLRIAINLSPRQFQSNNLLEQIKNAITRYSIPPQQLELEVTESLLIEDFPGTHQLLSQLDTIGVRIALDDFGTGYSALTYLQAFPFHAMKVDRSFVSTVGGSRKSEALLKTIVQIGKSLELEVIAEGIETKAQFDFLRKHDCDLGQGFGLARPQPVGEVEALLAKSHIRTLLGDE</sequence>
<feature type="modified residue" description="4-aspartylphosphate" evidence="1">
    <location>
        <position position="60"/>
    </location>
</feature>
<dbReference type="InterPro" id="IPR011006">
    <property type="entry name" value="CheY-like_superfamily"/>
</dbReference>
<dbReference type="Proteomes" id="UP001432180">
    <property type="component" value="Chromosome"/>
</dbReference>
<dbReference type="SMART" id="SM00448">
    <property type="entry name" value="REC"/>
    <property type="match status" value="1"/>
</dbReference>
<dbReference type="InterPro" id="IPR000160">
    <property type="entry name" value="GGDEF_dom"/>
</dbReference>
<dbReference type="SMART" id="SM00052">
    <property type="entry name" value="EAL"/>
    <property type="match status" value="1"/>
</dbReference>
<evidence type="ECO:0000259" key="3">
    <source>
        <dbReference type="PROSITE" id="PS50883"/>
    </source>
</evidence>
<dbReference type="PROSITE" id="PS50887">
    <property type="entry name" value="GGDEF"/>
    <property type="match status" value="1"/>
</dbReference>
<organism evidence="5 6">
    <name type="scientific">Thiorhodovibrio winogradskyi</name>
    <dbReference type="NCBI Taxonomy" id="77007"/>
    <lineage>
        <taxon>Bacteria</taxon>
        <taxon>Pseudomonadati</taxon>
        <taxon>Pseudomonadota</taxon>
        <taxon>Gammaproteobacteria</taxon>
        <taxon>Chromatiales</taxon>
        <taxon>Chromatiaceae</taxon>
        <taxon>Thiorhodovibrio</taxon>
    </lineage>
</organism>
<dbReference type="InterPro" id="IPR050706">
    <property type="entry name" value="Cyclic-di-GMP_PDE-like"/>
</dbReference>
<dbReference type="Gene3D" id="3.40.50.2300">
    <property type="match status" value="1"/>
</dbReference>
<keyword evidence="1" id="KW-0597">Phosphoprotein</keyword>
<dbReference type="SUPFAM" id="SSF55073">
    <property type="entry name" value="Nucleotide cyclase"/>
    <property type="match status" value="1"/>
</dbReference>